<dbReference type="Gene3D" id="2.40.290.10">
    <property type="match status" value="1"/>
</dbReference>
<dbReference type="NCBIfam" id="TIGR02772">
    <property type="entry name" value="Ku_bact"/>
    <property type="match status" value="1"/>
</dbReference>
<dbReference type="PANTHER" id="PTHR41251:SF1">
    <property type="entry name" value="NON-HOMOLOGOUS END JOINING PROTEIN KU"/>
    <property type="match status" value="1"/>
</dbReference>
<dbReference type="PIRSF" id="PIRSF006493">
    <property type="entry name" value="Prok_Ku"/>
    <property type="match status" value="1"/>
</dbReference>
<dbReference type="SMART" id="SM00559">
    <property type="entry name" value="Ku78"/>
    <property type="match status" value="1"/>
</dbReference>
<protein>
    <recommendedName>
        <fullName evidence="1">Non-homologous end joining protein Ku</fullName>
    </recommendedName>
</protein>
<accession>A0A0B6AEY9</accession>
<proteinExistence type="inferred from homology"/>
<dbReference type="Proteomes" id="UP000031829">
    <property type="component" value="Chromosome"/>
</dbReference>
<evidence type="ECO:0000313" key="3">
    <source>
        <dbReference type="Proteomes" id="UP000031829"/>
    </source>
</evidence>
<gene>
    <name evidence="1" type="primary">ku</name>
    <name evidence="2" type="ORF">BG04_5012</name>
</gene>
<dbReference type="HAMAP" id="MF_01875">
    <property type="entry name" value="Prokaryotic_Ku"/>
    <property type="match status" value="1"/>
</dbReference>
<evidence type="ECO:0000256" key="1">
    <source>
        <dbReference type="HAMAP-Rule" id="MF_01875"/>
    </source>
</evidence>
<keyword evidence="1" id="KW-0238">DNA-binding</keyword>
<dbReference type="HOGENOM" id="CLU_048975_1_0_9"/>
<comment type="function">
    <text evidence="1">With LigD forms a non-homologous end joining (NHEJ) DNA repair enzyme, which repairs dsDNA breaks with reduced fidelity. Binds linear dsDNA with 5'- and 3'- overhangs but not closed circular dsDNA nor ssDNA. Recruits and stimulates the ligase activity of LigD.</text>
</comment>
<dbReference type="GO" id="GO:0003690">
    <property type="term" value="F:double-stranded DNA binding"/>
    <property type="evidence" value="ECO:0007669"/>
    <property type="project" value="UniProtKB-UniRule"/>
</dbReference>
<dbReference type="EMBL" id="CP009920">
    <property type="protein sequence ID" value="AJI23425.1"/>
    <property type="molecule type" value="Genomic_DNA"/>
</dbReference>
<dbReference type="SUPFAM" id="SSF100939">
    <property type="entry name" value="SPOC domain-like"/>
    <property type="match status" value="1"/>
</dbReference>
<name>A0A0B6AEY9_PRIM2</name>
<dbReference type="GO" id="GO:0006310">
    <property type="term" value="P:DNA recombination"/>
    <property type="evidence" value="ECO:0007669"/>
    <property type="project" value="UniProtKB-KW"/>
</dbReference>
<keyword evidence="1" id="KW-0227">DNA damage</keyword>
<dbReference type="RefSeq" id="WP_013057258.1">
    <property type="nucleotide sequence ID" value="NZ_BCVB01000015.1"/>
</dbReference>
<dbReference type="KEGG" id="bmeg:BG04_5012"/>
<dbReference type="InterPro" id="IPR009187">
    <property type="entry name" value="Prok_Ku"/>
</dbReference>
<dbReference type="GeneID" id="93642981"/>
<reference evidence="2 3" key="1">
    <citation type="journal article" date="2015" name="Genome Announc.">
        <title>Complete genome sequences for 35 biothreat assay-relevant bacillus species.</title>
        <authorList>
            <person name="Johnson S.L."/>
            <person name="Daligault H.E."/>
            <person name="Davenport K.W."/>
            <person name="Jaissle J."/>
            <person name="Frey K.G."/>
            <person name="Ladner J.T."/>
            <person name="Broomall S.M."/>
            <person name="Bishop-Lilly K.A."/>
            <person name="Bruce D.C."/>
            <person name="Gibbons H.S."/>
            <person name="Coyne S.R."/>
            <person name="Lo C.C."/>
            <person name="Meincke L."/>
            <person name="Munk A.C."/>
            <person name="Koroleva G.I."/>
            <person name="Rosenzweig C.N."/>
            <person name="Palacios G.F."/>
            <person name="Redden C.L."/>
            <person name="Minogue T.D."/>
            <person name="Chain P.S."/>
        </authorList>
    </citation>
    <scope>NUCLEOTIDE SEQUENCE [LARGE SCALE GENOMIC DNA]</scope>
    <source>
        <strain evidence="3">ATCC 14581 / DSM 32 / JCM 2506 / NBRC 15308 / NCIMB 9376 / NCTC 10342 / NRRL B-14308 / VKM B-512</strain>
    </source>
</reference>
<dbReference type="Pfam" id="PF02735">
    <property type="entry name" value="Ku"/>
    <property type="match status" value="1"/>
</dbReference>
<dbReference type="GO" id="GO:0006303">
    <property type="term" value="P:double-strand break repair via nonhomologous end joining"/>
    <property type="evidence" value="ECO:0007669"/>
    <property type="project" value="UniProtKB-UniRule"/>
</dbReference>
<keyword evidence="1" id="KW-0234">DNA repair</keyword>
<comment type="subunit">
    <text evidence="1">Homodimer. Interacts with LigD.</text>
</comment>
<organism evidence="2 3">
    <name type="scientific">Priestia megaterium (strain ATCC 14581 / DSM 32 / CCUG 1817 / JCM 2506 / NBRC 15308 / NCIMB 9376 / NCTC 10342 / NRRL B-14308 / VKM B-512 / Ford 19)</name>
    <name type="common">Bacillus megaterium</name>
    <dbReference type="NCBI Taxonomy" id="1348623"/>
    <lineage>
        <taxon>Bacteria</taxon>
        <taxon>Bacillati</taxon>
        <taxon>Bacillota</taxon>
        <taxon>Bacilli</taxon>
        <taxon>Bacillales</taxon>
        <taxon>Bacillaceae</taxon>
        <taxon>Priestia</taxon>
    </lineage>
</organism>
<keyword evidence="1" id="KW-0233">DNA recombination</keyword>
<evidence type="ECO:0000313" key="2">
    <source>
        <dbReference type="EMBL" id="AJI23425.1"/>
    </source>
</evidence>
<comment type="similarity">
    <text evidence="1">Belongs to the prokaryotic Ku family.</text>
</comment>
<dbReference type="InterPro" id="IPR016194">
    <property type="entry name" value="SPOC-like_C_dom_sf"/>
</dbReference>
<sequence>MLHTAWKGKISFGLIDIPIKLHGAIEEKDVKLRTLHSVCHTPIHQEKHCQTCGREVESDELVKGYETATGQFVVLSQQEIDSVKEPFAANKAVELLHFVSLDDIDPLFFDKPYYISPGETSLKAYYTLLNALEITNKVGIANVFLYSKQQMAIIRSVGGSLVLHTMHFEEELRSVTDVPNLSSTSSINESDTQVTVELIDKLSTSFNPSIYKNNYRDALQNVIQQKINQGEVTKGSGSEERDIRHLMEMLKVSIDPSTLHPTKSTAEKKTSSLKKKA</sequence>
<dbReference type="PANTHER" id="PTHR41251">
    <property type="entry name" value="NON-HOMOLOGOUS END JOINING PROTEIN KU"/>
    <property type="match status" value="1"/>
</dbReference>
<dbReference type="AlphaFoldDB" id="A0A0B6AEY9"/>
<dbReference type="InterPro" id="IPR006164">
    <property type="entry name" value="DNA_bd_Ku70/Ku80"/>
</dbReference>